<reference evidence="2" key="1">
    <citation type="journal article" date="2019" name="Int. J. Syst. Evol. Microbiol.">
        <title>The Global Catalogue of Microorganisms (GCM) 10K type strain sequencing project: providing services to taxonomists for standard genome sequencing and annotation.</title>
        <authorList>
            <consortium name="The Broad Institute Genomics Platform"/>
            <consortium name="The Broad Institute Genome Sequencing Center for Infectious Disease"/>
            <person name="Wu L."/>
            <person name="Ma J."/>
        </authorList>
    </citation>
    <scope>NUCLEOTIDE SEQUENCE [LARGE SCALE GENOMIC DNA]</scope>
    <source>
        <strain evidence="2">KACC 14058</strain>
    </source>
</reference>
<dbReference type="PANTHER" id="PTHR36441">
    <property type="entry name" value="HYPOTHETICAL CYTOSOLIC PROTEIN"/>
    <property type="match status" value="1"/>
</dbReference>
<dbReference type="EMBL" id="JBHSDV010000001">
    <property type="protein sequence ID" value="MFC4387442.1"/>
    <property type="molecule type" value="Genomic_DNA"/>
</dbReference>
<dbReference type="SUPFAM" id="SSF103007">
    <property type="entry name" value="Hypothetical protein TT1725"/>
    <property type="match status" value="1"/>
</dbReference>
<organism evidence="1 2">
    <name type="scientific">Gracilibacillus marinus</name>
    <dbReference type="NCBI Taxonomy" id="630535"/>
    <lineage>
        <taxon>Bacteria</taxon>
        <taxon>Bacillati</taxon>
        <taxon>Bacillota</taxon>
        <taxon>Bacilli</taxon>
        <taxon>Bacillales</taxon>
        <taxon>Bacillaceae</taxon>
        <taxon>Gracilibacillus</taxon>
    </lineage>
</organism>
<evidence type="ECO:0000313" key="1">
    <source>
        <dbReference type="EMBL" id="MFC4387442.1"/>
    </source>
</evidence>
<protein>
    <submittedName>
        <fullName evidence="1">DUF503 domain-containing protein</fullName>
    </submittedName>
</protein>
<name>A0ABV8VSL4_9BACI</name>
<dbReference type="InterPro" id="IPR007546">
    <property type="entry name" value="DUF503"/>
</dbReference>
<evidence type="ECO:0000313" key="2">
    <source>
        <dbReference type="Proteomes" id="UP001595880"/>
    </source>
</evidence>
<dbReference type="InterPro" id="IPR036746">
    <property type="entry name" value="TT1725-like_sf"/>
</dbReference>
<dbReference type="RefSeq" id="WP_390197285.1">
    <property type="nucleotide sequence ID" value="NZ_JBHSDV010000001.1"/>
</dbReference>
<dbReference type="Pfam" id="PF04456">
    <property type="entry name" value="DUF503"/>
    <property type="match status" value="1"/>
</dbReference>
<accession>A0ABV8VSL4</accession>
<keyword evidence="2" id="KW-1185">Reference proteome</keyword>
<gene>
    <name evidence="1" type="ORF">ACFOZ1_06405</name>
</gene>
<dbReference type="Proteomes" id="UP001595880">
    <property type="component" value="Unassembled WGS sequence"/>
</dbReference>
<comment type="caution">
    <text evidence="1">The sequence shown here is derived from an EMBL/GenBank/DDBJ whole genome shotgun (WGS) entry which is preliminary data.</text>
</comment>
<proteinExistence type="predicted"/>
<sequence>MILYAEIELRIHDCFSLKDKRSVLLKLKRRIQKELNIAIAELEYQNKWQLTCLGIVTISDNKQLNEKVIQQALSIIDSFVEVERTITHIEER</sequence>
<dbReference type="PANTHER" id="PTHR36441:SF1">
    <property type="entry name" value="DUF503 DOMAIN-CONTAINING PROTEIN"/>
    <property type="match status" value="1"/>
</dbReference>
<dbReference type="Gene3D" id="3.30.70.1120">
    <property type="entry name" value="TT1725-like"/>
    <property type="match status" value="1"/>
</dbReference>